<protein>
    <recommendedName>
        <fullName evidence="3">BTB domain-containing protein</fullName>
    </recommendedName>
</protein>
<sequence length="262" mass="30633">MSFKRSRSNSPSLQSDIKKKVILLREDVPLIQSKSRIIINDGNETNAMISSLVHELVQIYVAKGNKEKVFHVFKKKLCDKIPYFDQLLKNSQDSIIKFLNGSRRAFDVLIEWIHTDFLRDIDILEKKSEDGVFELHYSWSPKLLYMLLEELHLPVLMNRVIEVVRRMDGLYGFYYDAEDIKLTYGSRMGYPRMKKYIAELTAYLFREDADGEPYLTTSDLVPVMENKEFARDYLNASRNINLSDPRKGPVVDFICTERTRNA</sequence>
<keyword evidence="2" id="KW-1185">Reference proteome</keyword>
<dbReference type="OrthoDB" id="194443at2759"/>
<dbReference type="Gene3D" id="3.30.710.10">
    <property type="entry name" value="Potassium Channel Kv1.1, Chain A"/>
    <property type="match status" value="1"/>
</dbReference>
<evidence type="ECO:0008006" key="3">
    <source>
        <dbReference type="Google" id="ProtNLM"/>
    </source>
</evidence>
<accession>W9C8X2</accession>
<dbReference type="HOGENOM" id="CLU_1062296_0_0_1"/>
<proteinExistence type="predicted"/>
<evidence type="ECO:0000313" key="1">
    <source>
        <dbReference type="EMBL" id="ESZ93212.1"/>
    </source>
</evidence>
<dbReference type="Proteomes" id="UP000019487">
    <property type="component" value="Unassembled WGS sequence"/>
</dbReference>
<reference evidence="1 2" key="1">
    <citation type="journal article" date="2014" name="Genome Announc.">
        <title>Draft genome sequence of Sclerotinia borealis, a psychrophilic plant pathogenic fungus.</title>
        <authorList>
            <person name="Mardanov A.V."/>
            <person name="Beletsky A.V."/>
            <person name="Kadnikov V.V."/>
            <person name="Ignatov A.N."/>
            <person name="Ravin N.V."/>
        </authorList>
    </citation>
    <scope>NUCLEOTIDE SEQUENCE [LARGE SCALE GENOMIC DNA]</scope>
    <source>
        <strain evidence="2">F-4157</strain>
    </source>
</reference>
<dbReference type="InterPro" id="IPR011333">
    <property type="entry name" value="SKP1/BTB/POZ_sf"/>
</dbReference>
<comment type="caution">
    <text evidence="1">The sequence shown here is derived from an EMBL/GenBank/DDBJ whole genome shotgun (WGS) entry which is preliminary data.</text>
</comment>
<dbReference type="AlphaFoldDB" id="W9C8X2"/>
<gene>
    <name evidence="1" type="ORF">SBOR_6408</name>
</gene>
<dbReference type="EMBL" id="AYSA01000335">
    <property type="protein sequence ID" value="ESZ93212.1"/>
    <property type="molecule type" value="Genomic_DNA"/>
</dbReference>
<name>W9C8X2_SCLBF</name>
<organism evidence="1 2">
    <name type="scientific">Sclerotinia borealis (strain F-4128)</name>
    <dbReference type="NCBI Taxonomy" id="1432307"/>
    <lineage>
        <taxon>Eukaryota</taxon>
        <taxon>Fungi</taxon>
        <taxon>Dikarya</taxon>
        <taxon>Ascomycota</taxon>
        <taxon>Pezizomycotina</taxon>
        <taxon>Leotiomycetes</taxon>
        <taxon>Helotiales</taxon>
        <taxon>Sclerotiniaceae</taxon>
        <taxon>Sclerotinia</taxon>
    </lineage>
</organism>
<evidence type="ECO:0000313" key="2">
    <source>
        <dbReference type="Proteomes" id="UP000019487"/>
    </source>
</evidence>